<proteinExistence type="predicted"/>
<feature type="transmembrane region" description="Helical" evidence="2">
    <location>
        <begin position="360"/>
        <end position="383"/>
    </location>
</feature>
<gene>
    <name evidence="4" type="ORF">ACFQPE_13640</name>
</gene>
<dbReference type="GeneID" id="79315494"/>
<keyword evidence="2" id="KW-1133">Transmembrane helix</keyword>
<feature type="transmembrane region" description="Helical" evidence="2">
    <location>
        <begin position="80"/>
        <end position="96"/>
    </location>
</feature>
<keyword evidence="2" id="KW-0812">Transmembrane</keyword>
<organism evidence="4 5">
    <name type="scientific">Halomarina halobia</name>
    <dbReference type="NCBI Taxonomy" id="3033386"/>
    <lineage>
        <taxon>Archaea</taxon>
        <taxon>Methanobacteriati</taxon>
        <taxon>Methanobacteriota</taxon>
        <taxon>Stenosarchaea group</taxon>
        <taxon>Halobacteria</taxon>
        <taxon>Halobacteriales</taxon>
        <taxon>Natronomonadaceae</taxon>
        <taxon>Halomarina</taxon>
    </lineage>
</organism>
<evidence type="ECO:0000256" key="1">
    <source>
        <dbReference type="SAM" id="MobiDB-lite"/>
    </source>
</evidence>
<name>A0ABD6AB91_9EURY</name>
<dbReference type="SUPFAM" id="SSF103473">
    <property type="entry name" value="MFS general substrate transporter"/>
    <property type="match status" value="1"/>
</dbReference>
<dbReference type="InterPro" id="IPR011701">
    <property type="entry name" value="MFS"/>
</dbReference>
<comment type="caution">
    <text evidence="4">The sequence shown here is derived from an EMBL/GenBank/DDBJ whole genome shotgun (WGS) entry which is preliminary data.</text>
</comment>
<evidence type="ECO:0000256" key="2">
    <source>
        <dbReference type="SAM" id="Phobius"/>
    </source>
</evidence>
<feature type="transmembrane region" description="Helical" evidence="2">
    <location>
        <begin position="140"/>
        <end position="159"/>
    </location>
</feature>
<feature type="region of interest" description="Disordered" evidence="1">
    <location>
        <begin position="199"/>
        <end position="221"/>
    </location>
</feature>
<feature type="transmembrane region" description="Helical" evidence="2">
    <location>
        <begin position="12"/>
        <end position="33"/>
    </location>
</feature>
<dbReference type="InterPro" id="IPR036259">
    <property type="entry name" value="MFS_trans_sf"/>
</dbReference>
<feature type="transmembrane region" description="Helical" evidence="2">
    <location>
        <begin position="389"/>
        <end position="407"/>
    </location>
</feature>
<dbReference type="EMBL" id="JBHTBF010000002">
    <property type="protein sequence ID" value="MFC7317823.1"/>
    <property type="molecule type" value="Genomic_DNA"/>
</dbReference>
<feature type="transmembrane region" description="Helical" evidence="2">
    <location>
        <begin position="326"/>
        <end position="348"/>
    </location>
</feature>
<sequence>MRSRIASRVYYGWVVAACCFVVTGVLFGMTYSFSVFYDSLLAAFDASPARVSLVFGIQTFVIYVGAALLGAALDRFGPRRMLLAGTVLLGGGLYGTGASDSYAALVFTYGLVTGLGMGCLYLVAYAVVPHWFYRRRGAATGFASAGLGVGMLVIAPASAELIARYGWRGTFRTLGVALAAVLLVAAALLADAPHHVGADPSGEFPEDRSPGDGRPASDGGAAATSAERAWATVRSPPFLLVVLGWTLIYAPLYVLVNHVVPFAATVGAEWAGVLAISLVGLTTSGARLGIGVVSDRLGRIRIFVTCSALMGVALLALPFARAPLALLAVAVLFGLGYGGNGALLSPLVADLFGADRLGTLYGLASVAFAVSGLLASPLASLGYGTLGTYLPVFLVTGVVGIVGAACIEGAGRLRGVT</sequence>
<dbReference type="AlphaFoldDB" id="A0ABD6AB91"/>
<dbReference type="PANTHER" id="PTHR11360">
    <property type="entry name" value="MONOCARBOXYLATE TRANSPORTER"/>
    <property type="match status" value="1"/>
</dbReference>
<feature type="transmembrane region" description="Helical" evidence="2">
    <location>
        <begin position="302"/>
        <end position="320"/>
    </location>
</feature>
<dbReference type="Pfam" id="PF07690">
    <property type="entry name" value="MFS_1"/>
    <property type="match status" value="1"/>
</dbReference>
<evidence type="ECO:0000259" key="3">
    <source>
        <dbReference type="PROSITE" id="PS50850"/>
    </source>
</evidence>
<dbReference type="InterPro" id="IPR020846">
    <property type="entry name" value="MFS_dom"/>
</dbReference>
<feature type="transmembrane region" description="Helical" evidence="2">
    <location>
        <begin position="171"/>
        <end position="190"/>
    </location>
</feature>
<feature type="transmembrane region" description="Helical" evidence="2">
    <location>
        <begin position="53"/>
        <end position="73"/>
    </location>
</feature>
<keyword evidence="2" id="KW-0472">Membrane</keyword>
<dbReference type="PROSITE" id="PS50850">
    <property type="entry name" value="MFS"/>
    <property type="match status" value="1"/>
</dbReference>
<feature type="domain" description="Major facilitator superfamily (MFS) profile" evidence="3">
    <location>
        <begin position="12"/>
        <end position="415"/>
    </location>
</feature>
<evidence type="ECO:0000313" key="5">
    <source>
        <dbReference type="Proteomes" id="UP001596547"/>
    </source>
</evidence>
<protein>
    <submittedName>
        <fullName evidence="4">MFS transporter</fullName>
    </submittedName>
</protein>
<dbReference type="PANTHER" id="PTHR11360:SF284">
    <property type="entry name" value="EG:103B4.3 PROTEIN-RELATED"/>
    <property type="match status" value="1"/>
</dbReference>
<dbReference type="Proteomes" id="UP001596547">
    <property type="component" value="Unassembled WGS sequence"/>
</dbReference>
<dbReference type="RefSeq" id="WP_276302937.1">
    <property type="nucleotide sequence ID" value="NZ_CP119992.1"/>
</dbReference>
<dbReference type="InterPro" id="IPR050327">
    <property type="entry name" value="Proton-linked_MCT"/>
</dbReference>
<keyword evidence="5" id="KW-1185">Reference proteome</keyword>
<feature type="transmembrane region" description="Helical" evidence="2">
    <location>
        <begin position="102"/>
        <end position="128"/>
    </location>
</feature>
<accession>A0ABD6AB91</accession>
<evidence type="ECO:0000313" key="4">
    <source>
        <dbReference type="EMBL" id="MFC7317823.1"/>
    </source>
</evidence>
<reference evidence="4 5" key="1">
    <citation type="journal article" date="2019" name="Int. J. Syst. Evol. Microbiol.">
        <title>The Global Catalogue of Microorganisms (GCM) 10K type strain sequencing project: providing services to taxonomists for standard genome sequencing and annotation.</title>
        <authorList>
            <consortium name="The Broad Institute Genomics Platform"/>
            <consortium name="The Broad Institute Genome Sequencing Center for Infectious Disease"/>
            <person name="Wu L."/>
            <person name="Ma J."/>
        </authorList>
    </citation>
    <scope>NUCLEOTIDE SEQUENCE [LARGE SCALE GENOMIC DNA]</scope>
    <source>
        <strain evidence="4 5">PSR21</strain>
    </source>
</reference>
<feature type="transmembrane region" description="Helical" evidence="2">
    <location>
        <begin position="238"/>
        <end position="256"/>
    </location>
</feature>
<dbReference type="Gene3D" id="1.20.1250.20">
    <property type="entry name" value="MFS general substrate transporter like domains"/>
    <property type="match status" value="2"/>
</dbReference>